<dbReference type="InterPro" id="IPR000525">
    <property type="entry name" value="Initiator_Rep_WH1"/>
</dbReference>
<evidence type="ECO:0000259" key="2">
    <source>
        <dbReference type="Pfam" id="PF01051"/>
    </source>
</evidence>
<dbReference type="NCBIfam" id="NF038290">
    <property type="entry name" value="repM_Acin"/>
    <property type="match status" value="1"/>
</dbReference>
<accession>A0A2D2LYF1</accession>
<dbReference type="GO" id="GO:0003887">
    <property type="term" value="F:DNA-directed DNA polymerase activity"/>
    <property type="evidence" value="ECO:0007669"/>
    <property type="project" value="InterPro"/>
</dbReference>
<evidence type="ECO:0000256" key="1">
    <source>
        <dbReference type="ARBA" id="ARBA00038283"/>
    </source>
</evidence>
<dbReference type="Proteomes" id="UP000229340">
    <property type="component" value="Plasmid pNP7-4"/>
</dbReference>
<comment type="similarity">
    <text evidence="1">Belongs to the initiator RepB protein family.</text>
</comment>
<proteinExistence type="inferred from homology"/>
<dbReference type="AlphaFoldDB" id="A0A2D2LYF1"/>
<geneLocation type="plasmid" evidence="4">
    <name>pnp7-4</name>
</geneLocation>
<name>A0A2D2LYF1_FAUOS</name>
<dbReference type="RefSeq" id="WP_100271300.1">
    <property type="nucleotide sequence ID" value="NZ_CP024447.1"/>
</dbReference>
<gene>
    <name evidence="3" type="ORF">NP7_11650</name>
</gene>
<sequence length="415" mass="48676">MANPNISKTDLIVKDNDFIEASHSLDLVEQRIIFLAIIKARKNSDKVEETLSNEFVIHASEYMEAFNVERHTAYECLKNGVEGLLNAKFIYRYENKNNNIAHRGYNLTSWIEYVDKEACVSVKFSPDVVPLIVGLNKKFTSYELQQIVNLQSRYAVRLYELLIRWRDTKILKISLEELRFCLGIKKTEYILMSNFKNRVLDLAVQQVNKFTDITTNYIQKKEGRKIVSFEFYFTIKQGENNKSSKQFKKAMSLEGKHSEELKNYNKEELLIITSKVKDYIAQKKITDPTHKKNILKIAKSQGWGLDEYRKSQEFSSLKNKEIESKINQEKIIENKNKNKITQENIRKHNENFISFYEQLTSMQQELILDSVQVQISSIPIVGKQFIAQRKNNTAHKDIMFRIYFKNAMKDMGIKI</sequence>
<dbReference type="GO" id="GO:0006270">
    <property type="term" value="P:DNA replication initiation"/>
    <property type="evidence" value="ECO:0007669"/>
    <property type="project" value="InterPro"/>
</dbReference>
<feature type="domain" description="Initiator Rep protein WH1" evidence="2">
    <location>
        <begin position="12"/>
        <end position="162"/>
    </location>
</feature>
<evidence type="ECO:0000313" key="3">
    <source>
        <dbReference type="EMBL" id="ATR80000.1"/>
    </source>
</evidence>
<keyword evidence="3" id="KW-0614">Plasmid</keyword>
<dbReference type="Pfam" id="PF01051">
    <property type="entry name" value="Rep3_N"/>
    <property type="match status" value="1"/>
</dbReference>
<organism evidence="3 4">
    <name type="scientific">Faucicola osloensis</name>
    <name type="common">Moraxella osloensis</name>
    <dbReference type="NCBI Taxonomy" id="34062"/>
    <lineage>
        <taxon>Bacteria</taxon>
        <taxon>Pseudomonadati</taxon>
        <taxon>Pseudomonadota</taxon>
        <taxon>Gammaproteobacteria</taxon>
        <taxon>Moraxellales</taxon>
        <taxon>Moraxellaceae</taxon>
        <taxon>Faucicola</taxon>
    </lineage>
</organism>
<reference evidence="4" key="1">
    <citation type="submission" date="2017-10" db="EMBL/GenBank/DDBJ databases">
        <title>Complete genome sequence of Moraxella osloensis NP7 isolated from human skin.</title>
        <authorList>
            <person name="Lee K."/>
            <person name="Lim J.Y."/>
            <person name="Hwang I."/>
        </authorList>
    </citation>
    <scope>NUCLEOTIDE SEQUENCE [LARGE SCALE GENOMIC DNA]</scope>
    <source>
        <strain evidence="4">NP7</strain>
        <plasmid evidence="4">pnp7-4</plasmid>
    </source>
</reference>
<dbReference type="Gene3D" id="1.10.10.10">
    <property type="entry name" value="Winged helix-like DNA-binding domain superfamily/Winged helix DNA-binding domain"/>
    <property type="match status" value="2"/>
</dbReference>
<dbReference type="SUPFAM" id="SSF46785">
    <property type="entry name" value="Winged helix' DNA-binding domain"/>
    <property type="match status" value="2"/>
</dbReference>
<dbReference type="InterPro" id="IPR036388">
    <property type="entry name" value="WH-like_DNA-bd_sf"/>
</dbReference>
<dbReference type="Pfam" id="PF21205">
    <property type="entry name" value="Rep3_C"/>
    <property type="match status" value="1"/>
</dbReference>
<protein>
    <submittedName>
        <fullName evidence="3">Initiator RepB protein</fullName>
    </submittedName>
</protein>
<dbReference type="EMBL" id="CP024447">
    <property type="protein sequence ID" value="ATR80000.1"/>
    <property type="molecule type" value="Genomic_DNA"/>
</dbReference>
<evidence type="ECO:0000313" key="4">
    <source>
        <dbReference type="Proteomes" id="UP000229340"/>
    </source>
</evidence>
<dbReference type="InterPro" id="IPR036390">
    <property type="entry name" value="WH_DNA-bd_sf"/>
</dbReference>